<organism evidence="2 3">
    <name type="scientific">Sphingopyxis witflariensis</name>
    <dbReference type="NCBI Taxonomy" id="173675"/>
    <lineage>
        <taxon>Bacteria</taxon>
        <taxon>Pseudomonadati</taxon>
        <taxon>Pseudomonadota</taxon>
        <taxon>Alphaproteobacteria</taxon>
        <taxon>Sphingomonadales</taxon>
        <taxon>Sphingomonadaceae</taxon>
        <taxon>Sphingopyxis</taxon>
    </lineage>
</organism>
<dbReference type="Gene3D" id="3.30.460.10">
    <property type="entry name" value="Beta Polymerase, domain 2"/>
    <property type="match status" value="1"/>
</dbReference>
<gene>
    <name evidence="2" type="ORF">CDQ91_09075</name>
</gene>
<reference evidence="2 3" key="1">
    <citation type="journal article" date="2002" name="Int. J. Syst. Evol. Microbiol.">
        <title>Sphingopyxis witflariensis sp. nov., isolated from activated sludge.</title>
        <authorList>
            <person name="Kampfer P."/>
            <person name="Witzenberger R."/>
            <person name="Denner E.B."/>
            <person name="Busse H.J."/>
            <person name="Neef A."/>
        </authorList>
    </citation>
    <scope>NUCLEOTIDE SEQUENCE [LARGE SCALE GENOMIC DNA]</scope>
    <source>
        <strain evidence="2 3">DSM 14551</strain>
    </source>
</reference>
<evidence type="ECO:0000313" key="2">
    <source>
        <dbReference type="EMBL" id="OWQ97796.1"/>
    </source>
</evidence>
<keyword evidence="3" id="KW-1185">Reference proteome</keyword>
<dbReference type="InterPro" id="IPR043519">
    <property type="entry name" value="NT_sf"/>
</dbReference>
<dbReference type="EMBL" id="NISJ01000004">
    <property type="protein sequence ID" value="OWQ97796.1"/>
    <property type="molecule type" value="Genomic_DNA"/>
</dbReference>
<dbReference type="SUPFAM" id="SSF81301">
    <property type="entry name" value="Nucleotidyltransferase"/>
    <property type="match status" value="1"/>
</dbReference>
<evidence type="ECO:0000259" key="1">
    <source>
        <dbReference type="SMART" id="SM00954"/>
    </source>
</evidence>
<dbReference type="AlphaFoldDB" id="A0A246JZ15"/>
<dbReference type="InterPro" id="IPR007685">
    <property type="entry name" value="RelA_SpoT"/>
</dbReference>
<dbReference type="GO" id="GO:0015969">
    <property type="term" value="P:guanosine tetraphosphate metabolic process"/>
    <property type="evidence" value="ECO:0007669"/>
    <property type="project" value="InterPro"/>
</dbReference>
<evidence type="ECO:0000313" key="3">
    <source>
        <dbReference type="Proteomes" id="UP000197097"/>
    </source>
</evidence>
<dbReference type="Proteomes" id="UP000197097">
    <property type="component" value="Unassembled WGS sequence"/>
</dbReference>
<comment type="caution">
    <text evidence="2">The sequence shown here is derived from an EMBL/GenBank/DDBJ whole genome shotgun (WGS) entry which is preliminary data.</text>
</comment>
<dbReference type="SMART" id="SM00954">
    <property type="entry name" value="RelA_SpoT"/>
    <property type="match status" value="1"/>
</dbReference>
<accession>A0A246JZ15</accession>
<sequence>MLHQDIIFRIRSVTPEQIVENYSSRYSAYEALSQRTASLLGALAKSSSISFHVIEHRAKTVDSLIEKIRRPGKSYSSLEEITDLSGVRVICYYQDDCEEMSQIIEREFLIVGKEDSHSAKHLSEDRFGYLSLHRIVKPARVRANLIEWSDVADLCCEIQVRTVIQHAWAAVSHQVQYKIESKIPSLIKRRLNRISGLFEMADEQFVQVRDERAKILSDSKDLVKKDDLSFAISPSSVQIVLNKWSNDNEAPKKIKSIGFIIFDDSDPDFEGDGEVISSIVDICQENSIEQARELLNIAGSFDREYMKRQLSSHPSKSWSISTSFSFLLHIIRNVERKPTLSDLVGQGWGEDIAERVLEVAENDD</sequence>
<feature type="domain" description="RelA/SpoT" evidence="1">
    <location>
        <begin position="56"/>
        <end position="183"/>
    </location>
</feature>
<dbReference type="PANTHER" id="PTHR41773:SF1">
    <property type="entry name" value="RELA_SPOT DOMAIN-CONTAINING PROTEIN"/>
    <property type="match status" value="1"/>
</dbReference>
<proteinExistence type="predicted"/>
<dbReference type="Pfam" id="PF04607">
    <property type="entry name" value="RelA_SpoT"/>
    <property type="match status" value="1"/>
</dbReference>
<name>A0A246JZ15_9SPHN</name>
<dbReference type="PANTHER" id="PTHR41773">
    <property type="entry name" value="GTP PYROPHOSPHATASE-RELATED"/>
    <property type="match status" value="1"/>
</dbReference>
<protein>
    <recommendedName>
        <fullName evidence="1">RelA/SpoT domain-containing protein</fullName>
    </recommendedName>
</protein>
<dbReference type="Gene3D" id="1.10.287.860">
    <property type="entry name" value="Nucleotidyltransferase"/>
    <property type="match status" value="1"/>
</dbReference>
<dbReference type="CDD" id="cd05399">
    <property type="entry name" value="NT_Rel-Spo_like"/>
    <property type="match status" value="1"/>
</dbReference>